<dbReference type="GO" id="GO:0008236">
    <property type="term" value="F:serine-type peptidase activity"/>
    <property type="evidence" value="ECO:0007669"/>
    <property type="project" value="UniProtKB-KW"/>
</dbReference>
<dbReference type="SUPFAM" id="SSF52096">
    <property type="entry name" value="ClpP/crotonase"/>
    <property type="match status" value="1"/>
</dbReference>
<dbReference type="InterPro" id="IPR012393">
    <property type="entry name" value="Tricorn_protease"/>
</dbReference>
<reference evidence="7" key="2">
    <citation type="submission" date="2024-07" db="EMBL/GenBank/DDBJ databases">
        <title>Streptomyces haneummycinica sp. nov., a new antibiotic-producing actinobacterium isolated from marine sediment.</title>
        <authorList>
            <person name="Uemura M."/>
            <person name="Hamada M."/>
            <person name="Hirano S."/>
            <person name="Kobayashi K."/>
            <person name="Ohshiro T."/>
            <person name="Kobayashi T."/>
            <person name="Terahara T."/>
        </authorList>
    </citation>
    <scope>NUCLEOTIDE SEQUENCE</scope>
    <source>
        <strain evidence="7">KM77-8</strain>
    </source>
</reference>
<evidence type="ECO:0000256" key="4">
    <source>
        <dbReference type="ARBA" id="ARBA00022670"/>
    </source>
</evidence>
<keyword evidence="6" id="KW-0720">Serine protease</keyword>
<comment type="subcellular location">
    <subcellularLocation>
        <location evidence="1">Cytoplasm</location>
    </subcellularLocation>
</comment>
<evidence type="ECO:0000256" key="2">
    <source>
        <dbReference type="ARBA" id="ARBA00008524"/>
    </source>
</evidence>
<evidence type="ECO:0000256" key="3">
    <source>
        <dbReference type="ARBA" id="ARBA00022490"/>
    </source>
</evidence>
<keyword evidence="3" id="KW-0963">Cytoplasm</keyword>
<dbReference type="EMBL" id="AP035768">
    <property type="protein sequence ID" value="BFO21373.1"/>
    <property type="molecule type" value="Genomic_DNA"/>
</dbReference>
<evidence type="ECO:0000256" key="5">
    <source>
        <dbReference type="ARBA" id="ARBA00022801"/>
    </source>
</evidence>
<reference evidence="7" key="1">
    <citation type="submission" date="2024-06" db="EMBL/GenBank/DDBJ databases">
        <authorList>
            <consortium name="consrtm"/>
            <person name="Uemura M."/>
            <person name="Terahara T."/>
        </authorList>
    </citation>
    <scope>NUCLEOTIDE SEQUENCE</scope>
    <source>
        <strain evidence="7">KM77-8</strain>
    </source>
</reference>
<dbReference type="InterPro" id="IPR029045">
    <property type="entry name" value="ClpP/crotonase-like_dom_sf"/>
</dbReference>
<evidence type="ECO:0000313" key="7">
    <source>
        <dbReference type="EMBL" id="BFO21373.1"/>
    </source>
</evidence>
<dbReference type="GO" id="GO:0005737">
    <property type="term" value="C:cytoplasm"/>
    <property type="evidence" value="ECO:0007669"/>
    <property type="project" value="UniProtKB-SubCell"/>
</dbReference>
<proteinExistence type="inferred from homology"/>
<sequence length="50" mass="5426">MENHGVDPDVEVVQRPQDYAAGRDVQLDEAVRLALEALGSTPAKEPPEIV</sequence>
<dbReference type="Gene3D" id="3.90.226.10">
    <property type="entry name" value="2-enoyl-CoA Hydratase, Chain A, domain 1"/>
    <property type="match status" value="1"/>
</dbReference>
<dbReference type="PANTHER" id="PTHR43253:SF1">
    <property type="entry name" value="TRICORN PROTEASE HOMOLOG 2-RELATED"/>
    <property type="match status" value="1"/>
</dbReference>
<dbReference type="AlphaFoldDB" id="A0AAT9HVJ8"/>
<gene>
    <name evidence="7" type="ORF">SHKM778_77610</name>
</gene>
<evidence type="ECO:0000256" key="1">
    <source>
        <dbReference type="ARBA" id="ARBA00004496"/>
    </source>
</evidence>
<protein>
    <submittedName>
        <fullName evidence="7">Uncharacterized protein</fullName>
    </submittedName>
</protein>
<organism evidence="7">
    <name type="scientific">Streptomyces haneummycinicus</name>
    <dbReference type="NCBI Taxonomy" id="3074435"/>
    <lineage>
        <taxon>Bacteria</taxon>
        <taxon>Bacillati</taxon>
        <taxon>Actinomycetota</taxon>
        <taxon>Actinomycetes</taxon>
        <taxon>Kitasatosporales</taxon>
        <taxon>Streptomycetaceae</taxon>
        <taxon>Streptomyces</taxon>
    </lineage>
</organism>
<keyword evidence="5" id="KW-0378">Hydrolase</keyword>
<keyword evidence="4" id="KW-0645">Protease</keyword>
<evidence type="ECO:0000256" key="6">
    <source>
        <dbReference type="ARBA" id="ARBA00022825"/>
    </source>
</evidence>
<name>A0AAT9HVJ8_9ACTN</name>
<dbReference type="GO" id="GO:0006508">
    <property type="term" value="P:proteolysis"/>
    <property type="evidence" value="ECO:0007669"/>
    <property type="project" value="UniProtKB-KW"/>
</dbReference>
<comment type="similarity">
    <text evidence="2">Belongs to the peptidase S41B family.</text>
</comment>
<accession>A0AAT9HVJ8</accession>
<dbReference type="PANTHER" id="PTHR43253">
    <property type="entry name" value="TRICORN PROTEASE HOMOLOG 2-RELATED"/>
    <property type="match status" value="1"/>
</dbReference>